<dbReference type="Pfam" id="PF00890">
    <property type="entry name" value="FAD_binding_2"/>
    <property type="match status" value="1"/>
</dbReference>
<dbReference type="PRINTS" id="PR00368">
    <property type="entry name" value="FADPNR"/>
</dbReference>
<evidence type="ECO:0000259" key="4">
    <source>
        <dbReference type="Pfam" id="PF00890"/>
    </source>
</evidence>
<evidence type="ECO:0000256" key="2">
    <source>
        <dbReference type="ARBA" id="ARBA00023002"/>
    </source>
</evidence>
<evidence type="ECO:0000256" key="1">
    <source>
        <dbReference type="ARBA" id="ARBA00022630"/>
    </source>
</evidence>
<evidence type="ECO:0000256" key="3">
    <source>
        <dbReference type="PIRSR" id="PIRSR000171-1"/>
    </source>
</evidence>
<dbReference type="RefSeq" id="WP_073538843.1">
    <property type="nucleotide sequence ID" value="NZ_CP018335.1"/>
</dbReference>
<dbReference type="SUPFAM" id="SSF56425">
    <property type="entry name" value="Succinate dehydrogenase/fumarate reductase flavoprotein, catalytic domain"/>
    <property type="match status" value="1"/>
</dbReference>
<dbReference type="PANTHER" id="PTHR11632:SF51">
    <property type="entry name" value="SUCCINATE DEHYDROGENASE [UBIQUINONE] FLAVOPROTEIN SUBUNIT, MITOCHONDRIAL"/>
    <property type="match status" value="1"/>
</dbReference>
<dbReference type="InterPro" id="IPR015939">
    <property type="entry name" value="Fum_Rdtase/Succ_DH_flav-like_C"/>
</dbReference>
<dbReference type="GO" id="GO:0033765">
    <property type="term" value="F:steroid dehydrogenase activity, acting on the CH-CH group of donors"/>
    <property type="evidence" value="ECO:0007669"/>
    <property type="project" value="UniProtKB-ARBA"/>
</dbReference>
<dbReference type="AlphaFoldDB" id="A0A1L5F896"/>
<accession>A0A1L5F896</accession>
<keyword evidence="1" id="KW-0285">Flavoprotein</keyword>
<dbReference type="GO" id="GO:0050660">
    <property type="term" value="F:flavin adenine dinucleotide binding"/>
    <property type="evidence" value="ECO:0007669"/>
    <property type="project" value="TreeGrafter"/>
</dbReference>
<dbReference type="InterPro" id="IPR003953">
    <property type="entry name" value="FAD-dep_OxRdtase_2_FAD-bd"/>
</dbReference>
<dbReference type="PROSITE" id="PS51257">
    <property type="entry name" value="PROKAR_LIPOPROTEIN"/>
    <property type="match status" value="1"/>
</dbReference>
<protein>
    <submittedName>
        <fullName evidence="6">Adenylylsulfate reductase</fullName>
    </submittedName>
</protein>
<dbReference type="Gene3D" id="3.90.700.10">
    <property type="entry name" value="Succinate dehydrogenase/fumarate reductase flavoprotein, catalytic domain"/>
    <property type="match status" value="1"/>
</dbReference>
<reference evidence="6 7" key="1">
    <citation type="submission" date="2016-12" db="EMBL/GenBank/DDBJ databases">
        <title>Complete genome sequence of Clostridium kluyveri JZZ isolated from the pit mud of a Chinese flavor liquor-making factory.</title>
        <authorList>
            <person name="Wang Y."/>
        </authorList>
    </citation>
    <scope>NUCLEOTIDE SEQUENCE [LARGE SCALE GENOMIC DNA]</scope>
    <source>
        <strain evidence="6 7">JZZ</strain>
    </source>
</reference>
<dbReference type="OrthoDB" id="9806724at2"/>
<dbReference type="NCBIfam" id="NF005331">
    <property type="entry name" value="PRK06854.1-2"/>
    <property type="match status" value="1"/>
</dbReference>
<dbReference type="SUPFAM" id="SSF46977">
    <property type="entry name" value="Succinate dehydrogenase/fumarate reductase flavoprotein C-terminal domain"/>
    <property type="match status" value="1"/>
</dbReference>
<feature type="active site" description="Proton acceptor" evidence="3">
    <location>
        <position position="279"/>
    </location>
</feature>
<dbReference type="InterPro" id="IPR030664">
    <property type="entry name" value="SdhA/FrdA/AprA"/>
</dbReference>
<dbReference type="PANTHER" id="PTHR11632">
    <property type="entry name" value="SUCCINATE DEHYDROGENASE 2 FLAVOPROTEIN SUBUNIT"/>
    <property type="match status" value="1"/>
</dbReference>
<dbReference type="PIRSF" id="PIRSF000171">
    <property type="entry name" value="SDHA_APRA_LASPO"/>
    <property type="match status" value="1"/>
</dbReference>
<evidence type="ECO:0000259" key="5">
    <source>
        <dbReference type="Pfam" id="PF02910"/>
    </source>
</evidence>
<dbReference type="Proteomes" id="UP000184604">
    <property type="component" value="Chromosome"/>
</dbReference>
<dbReference type="InterPro" id="IPR037099">
    <property type="entry name" value="Fum_R/Succ_DH_flav-like_C_sf"/>
</dbReference>
<keyword evidence="2" id="KW-0560">Oxidoreductase</keyword>
<evidence type="ECO:0000313" key="6">
    <source>
        <dbReference type="EMBL" id="APM39209.1"/>
    </source>
</evidence>
<organism evidence="6 7">
    <name type="scientific">Clostridium kluyveri</name>
    <dbReference type="NCBI Taxonomy" id="1534"/>
    <lineage>
        <taxon>Bacteria</taxon>
        <taxon>Bacillati</taxon>
        <taxon>Bacillota</taxon>
        <taxon>Clostridia</taxon>
        <taxon>Eubacteriales</taxon>
        <taxon>Clostridiaceae</taxon>
        <taxon>Clostridium</taxon>
    </lineage>
</organism>
<dbReference type="GO" id="GO:0000104">
    <property type="term" value="F:succinate dehydrogenase activity"/>
    <property type="evidence" value="ECO:0007669"/>
    <property type="project" value="TreeGrafter"/>
</dbReference>
<gene>
    <name evidence="6" type="ORF">BS101_10860</name>
</gene>
<dbReference type="Gene3D" id="3.50.50.60">
    <property type="entry name" value="FAD/NAD(P)-binding domain"/>
    <property type="match status" value="1"/>
</dbReference>
<dbReference type="GO" id="GO:0009055">
    <property type="term" value="F:electron transfer activity"/>
    <property type="evidence" value="ECO:0007669"/>
    <property type="project" value="TreeGrafter"/>
</dbReference>
<dbReference type="SUPFAM" id="SSF51905">
    <property type="entry name" value="FAD/NAD(P)-binding domain"/>
    <property type="match status" value="1"/>
</dbReference>
<dbReference type="EMBL" id="CP018335">
    <property type="protein sequence ID" value="APM39209.1"/>
    <property type="molecule type" value="Genomic_DNA"/>
</dbReference>
<dbReference type="InterPro" id="IPR027477">
    <property type="entry name" value="Succ_DH/fumarate_Rdtase_cat_sf"/>
</dbReference>
<feature type="domain" description="FAD-dependent oxidoreductase 2 FAD-binding" evidence="4">
    <location>
        <begin position="11"/>
        <end position="380"/>
    </location>
</feature>
<dbReference type="GO" id="GO:0009061">
    <property type="term" value="P:anaerobic respiration"/>
    <property type="evidence" value="ECO:0007669"/>
    <property type="project" value="TreeGrafter"/>
</dbReference>
<proteinExistence type="predicted"/>
<sequence>MEFVVKELHTDVLIIGGGTAGCFAAFRIAKKSPETSVLIVEKANIKRSGCLAGGINALNAYINEGETPESFVDYVKEEFNGVVREDLVYTIAKKLNSVTREMEDMGLPILKDSKGEYVKRGRRSIKINGENIKPILSNAVESQNSIHVLNGVNIIDYIQKEQKIIGAYGFSIHHKELYVIHAKAVICATGGASGIYKPNNPGFSKHKMWYSPFNTGAGYAMGIRAGAEMTTFEMRFVALRCKDTIAPTGTIAQGIGAYQVNGKGEKYVGDYGKPTTINRLYATVMENKKGNGPCSLKINHITKIQKDDLIKAYLNMAPSQALKWISKDGISRVEDVEIEGTEPYLVGGHGASGYWVDTKRATTLTGLYCAGDVSGGSPKKYATGCFAEGEIAADSVLNYIKNVNIEYIDKESIKNKLSEVNRFFENKQNFYSVYELEEAMQKTMDEYAGGISQNYSYNMEKLCRAENRIEELLEMSRGLKAGNLHELLFIYELIDRLYICKVVIAHLKARRETRWKCYQQNNNFPLRDDKNWVKYVNSVYKKGKVHIIFRNIVERDKIYEHKN</sequence>
<dbReference type="GO" id="GO:0005886">
    <property type="term" value="C:plasma membrane"/>
    <property type="evidence" value="ECO:0007669"/>
    <property type="project" value="TreeGrafter"/>
</dbReference>
<dbReference type="Pfam" id="PF02910">
    <property type="entry name" value="Succ_DH_flav_C"/>
    <property type="match status" value="1"/>
</dbReference>
<name>A0A1L5F896_CLOKL</name>
<dbReference type="Gene3D" id="1.20.58.100">
    <property type="entry name" value="Fumarate reductase/succinate dehydrogenase flavoprotein-like, C-terminal domain"/>
    <property type="match status" value="1"/>
</dbReference>
<evidence type="ECO:0000313" key="7">
    <source>
        <dbReference type="Proteomes" id="UP000184604"/>
    </source>
</evidence>
<feature type="domain" description="Fumarate reductase/succinate dehydrogenase flavoprotein-like C-terminal" evidence="5">
    <location>
        <begin position="438"/>
        <end position="551"/>
    </location>
</feature>
<dbReference type="InterPro" id="IPR036188">
    <property type="entry name" value="FAD/NAD-bd_sf"/>
</dbReference>